<accession>A0A8J7YCQ4</accession>
<sequence length="306" mass="32717">MVTTRSRGQMILIMSVLFAVTVLTTVVLLNTLHAPANVNTERQASNLGDIERVEGQAADDMERLFQVHTSMNRTGEALPYAAESGGPDDPFGDVVNNTSELNAALSASESGAAVSVSYVEGRSQEGMLVRQNNSTQNFTHRGYSPSEQNWTVLESADGLPRLSMYVTDGPDASDPPFEVVVEGGGGKLTFDDDGVEGAGVDCDLAYPIRVDATGGVGTVSNATDICGEFDLGVPDTFNLTFENGSQAEGTYTISGVEAIDTDIEGNTFDWQQQYDGVVVNPAFRVQYTDPSITHRSTFRLYGESSP</sequence>
<proteinExistence type="predicted"/>
<evidence type="ECO:0000313" key="2">
    <source>
        <dbReference type="EMBL" id="MBX0303660.1"/>
    </source>
</evidence>
<dbReference type="Proteomes" id="UP000783863">
    <property type="component" value="Unassembled WGS sequence"/>
</dbReference>
<dbReference type="AlphaFoldDB" id="A0A8J7YCQ4"/>
<dbReference type="RefSeq" id="WP_220587855.1">
    <property type="nucleotide sequence ID" value="NZ_RKLQ01000001.1"/>
</dbReference>
<reference evidence="2" key="1">
    <citation type="submission" date="2021-06" db="EMBL/GenBank/DDBJ databases">
        <title>Halomicroarcula sp. F24A a new haloarchaeum isolated from saline soil.</title>
        <authorList>
            <person name="Duran-Viseras A."/>
            <person name="Sanchez-Porro C."/>
            <person name="Ventosa A."/>
        </authorList>
    </citation>
    <scope>NUCLEOTIDE SEQUENCE</scope>
    <source>
        <strain evidence="2">F24A</strain>
    </source>
</reference>
<keyword evidence="3" id="KW-1185">Reference proteome</keyword>
<keyword evidence="1" id="KW-1133">Transmembrane helix</keyword>
<evidence type="ECO:0000256" key="1">
    <source>
        <dbReference type="SAM" id="Phobius"/>
    </source>
</evidence>
<protein>
    <submittedName>
        <fullName evidence="2">Uncharacterized protein</fullName>
    </submittedName>
</protein>
<keyword evidence="1" id="KW-0812">Transmembrane</keyword>
<dbReference type="EMBL" id="RKLQ01000001">
    <property type="protein sequence ID" value="MBX0303660.1"/>
    <property type="molecule type" value="Genomic_DNA"/>
</dbReference>
<keyword evidence="1" id="KW-0472">Membrane</keyword>
<organism evidence="2 3">
    <name type="scientific">Haloarcula salinisoli</name>
    <dbReference type="NCBI Taxonomy" id="2487746"/>
    <lineage>
        <taxon>Archaea</taxon>
        <taxon>Methanobacteriati</taxon>
        <taxon>Methanobacteriota</taxon>
        <taxon>Stenosarchaea group</taxon>
        <taxon>Halobacteria</taxon>
        <taxon>Halobacteriales</taxon>
        <taxon>Haloarculaceae</taxon>
        <taxon>Haloarcula</taxon>
    </lineage>
</organism>
<gene>
    <name evidence="2" type="ORF">EGD98_08235</name>
</gene>
<evidence type="ECO:0000313" key="3">
    <source>
        <dbReference type="Proteomes" id="UP000783863"/>
    </source>
</evidence>
<name>A0A8J7YCQ4_9EURY</name>
<feature type="transmembrane region" description="Helical" evidence="1">
    <location>
        <begin position="12"/>
        <end position="32"/>
    </location>
</feature>
<comment type="caution">
    <text evidence="2">The sequence shown here is derived from an EMBL/GenBank/DDBJ whole genome shotgun (WGS) entry which is preliminary data.</text>
</comment>